<organism evidence="2 3">
    <name type="scientific">Trichomonas vaginalis (strain ATCC PRA-98 / G3)</name>
    <dbReference type="NCBI Taxonomy" id="412133"/>
    <lineage>
        <taxon>Eukaryota</taxon>
        <taxon>Metamonada</taxon>
        <taxon>Parabasalia</taxon>
        <taxon>Trichomonadida</taxon>
        <taxon>Trichomonadidae</taxon>
        <taxon>Trichomonas</taxon>
    </lineage>
</organism>
<dbReference type="SMR" id="A2DDF6"/>
<dbReference type="RefSeq" id="XP_001582621.1">
    <property type="nucleotide sequence ID" value="XM_001582571.1"/>
</dbReference>
<reference evidence="2" key="1">
    <citation type="submission" date="2006-10" db="EMBL/GenBank/DDBJ databases">
        <authorList>
            <person name="Amadeo P."/>
            <person name="Zhao Q."/>
            <person name="Wortman J."/>
            <person name="Fraser-Liggett C."/>
            <person name="Carlton J."/>
        </authorList>
    </citation>
    <scope>NUCLEOTIDE SEQUENCE</scope>
    <source>
        <strain evidence="2">G3</strain>
    </source>
</reference>
<dbReference type="Proteomes" id="UP000001542">
    <property type="component" value="Unassembled WGS sequence"/>
</dbReference>
<dbReference type="VEuPathDB" id="TrichDB:TVAGG3_0986250"/>
<feature type="region of interest" description="Disordered" evidence="1">
    <location>
        <begin position="171"/>
        <end position="200"/>
    </location>
</feature>
<gene>
    <name evidence="2" type="ORF">TVAG_014020</name>
</gene>
<reference evidence="2" key="2">
    <citation type="journal article" date="2007" name="Science">
        <title>Draft genome sequence of the sexually transmitted pathogen Trichomonas vaginalis.</title>
        <authorList>
            <person name="Carlton J.M."/>
            <person name="Hirt R.P."/>
            <person name="Silva J.C."/>
            <person name="Delcher A.L."/>
            <person name="Schatz M."/>
            <person name="Zhao Q."/>
            <person name="Wortman J.R."/>
            <person name="Bidwell S.L."/>
            <person name="Alsmark U.C.M."/>
            <person name="Besteiro S."/>
            <person name="Sicheritz-Ponten T."/>
            <person name="Noel C.J."/>
            <person name="Dacks J.B."/>
            <person name="Foster P.G."/>
            <person name="Simillion C."/>
            <person name="Van de Peer Y."/>
            <person name="Miranda-Saavedra D."/>
            <person name="Barton G.J."/>
            <person name="Westrop G.D."/>
            <person name="Mueller S."/>
            <person name="Dessi D."/>
            <person name="Fiori P.L."/>
            <person name="Ren Q."/>
            <person name="Paulsen I."/>
            <person name="Zhang H."/>
            <person name="Bastida-Corcuera F.D."/>
            <person name="Simoes-Barbosa A."/>
            <person name="Brown M.T."/>
            <person name="Hayes R.D."/>
            <person name="Mukherjee M."/>
            <person name="Okumura C.Y."/>
            <person name="Schneider R."/>
            <person name="Smith A.J."/>
            <person name="Vanacova S."/>
            <person name="Villalvazo M."/>
            <person name="Haas B.J."/>
            <person name="Pertea M."/>
            <person name="Feldblyum T.V."/>
            <person name="Utterback T.R."/>
            <person name="Shu C.L."/>
            <person name="Osoegawa K."/>
            <person name="de Jong P.J."/>
            <person name="Hrdy I."/>
            <person name="Horvathova L."/>
            <person name="Zubacova Z."/>
            <person name="Dolezal P."/>
            <person name="Malik S.B."/>
            <person name="Logsdon J.M. Jr."/>
            <person name="Henze K."/>
            <person name="Gupta A."/>
            <person name="Wang C.C."/>
            <person name="Dunne R.L."/>
            <person name="Upcroft J.A."/>
            <person name="Upcroft P."/>
            <person name="White O."/>
            <person name="Salzberg S.L."/>
            <person name="Tang P."/>
            <person name="Chiu C.-H."/>
            <person name="Lee Y.-S."/>
            <person name="Embley T.M."/>
            <person name="Coombs G.H."/>
            <person name="Mottram J.C."/>
            <person name="Tachezy J."/>
            <person name="Fraser-Liggett C.M."/>
            <person name="Johnson P.J."/>
        </authorList>
    </citation>
    <scope>NUCLEOTIDE SEQUENCE [LARGE SCALE GENOMIC DNA]</scope>
    <source>
        <strain evidence="2">G3</strain>
    </source>
</reference>
<dbReference type="VEuPathDB" id="TrichDB:TVAG_014020"/>
<dbReference type="EMBL" id="DS113189">
    <property type="protein sequence ID" value="EAY21635.1"/>
    <property type="molecule type" value="Genomic_DNA"/>
</dbReference>
<accession>A2DDF6</accession>
<dbReference type="KEGG" id="tva:75681533"/>
<dbReference type="InterPro" id="IPR029071">
    <property type="entry name" value="Ubiquitin-like_domsf"/>
</dbReference>
<sequence>MLCLSSLAGADTGNQICLHIFTPGWGIKKIKVQLSFSIRSLDKIYQMTNYLYKGSLMSKDCTFGYYGVQEGDCLITVSAKIPEAQINSRILSLSTDSSLRNYASLTNARECTKLNDLRLLKLEMKPSKFRSTVKNMQNKRKSELIEQHSVSIMPEAPSKISSEPLPVFWHSNAPKPRPITRTDSGFSVEEGEIDKSQKLF</sequence>
<name>A2DDF6_TRIV3</name>
<dbReference type="CDD" id="cd17039">
    <property type="entry name" value="Ubl_ubiquitin_like"/>
    <property type="match status" value="1"/>
</dbReference>
<evidence type="ECO:0008006" key="4">
    <source>
        <dbReference type="Google" id="ProtNLM"/>
    </source>
</evidence>
<evidence type="ECO:0000313" key="3">
    <source>
        <dbReference type="Proteomes" id="UP000001542"/>
    </source>
</evidence>
<keyword evidence="3" id="KW-1185">Reference proteome</keyword>
<dbReference type="SUPFAM" id="SSF54236">
    <property type="entry name" value="Ubiquitin-like"/>
    <property type="match status" value="1"/>
</dbReference>
<protein>
    <recommendedName>
        <fullName evidence="4">Ubiquitin-like domain-containing protein</fullName>
    </recommendedName>
</protein>
<evidence type="ECO:0000313" key="2">
    <source>
        <dbReference type="EMBL" id="EAY21635.1"/>
    </source>
</evidence>
<evidence type="ECO:0000256" key="1">
    <source>
        <dbReference type="SAM" id="MobiDB-lite"/>
    </source>
</evidence>
<proteinExistence type="predicted"/>
<dbReference type="AlphaFoldDB" id="A2DDF6"/>
<dbReference type="InParanoid" id="A2DDF6"/>